<dbReference type="InterPro" id="IPR038488">
    <property type="entry name" value="Integrase_DNA-bd_sf"/>
</dbReference>
<dbReference type="CDD" id="cd00801">
    <property type="entry name" value="INT_P4_C"/>
    <property type="match status" value="1"/>
</dbReference>
<dbReference type="GO" id="GO:0003677">
    <property type="term" value="F:DNA binding"/>
    <property type="evidence" value="ECO:0007669"/>
    <property type="project" value="UniProtKB-KW"/>
</dbReference>
<dbReference type="Gene3D" id="3.30.160.390">
    <property type="entry name" value="Integrase, DNA-binding domain"/>
    <property type="match status" value="1"/>
</dbReference>
<dbReference type="PROSITE" id="PS51898">
    <property type="entry name" value="TYR_RECOMBINASE"/>
    <property type="match status" value="1"/>
</dbReference>
<dbReference type="Proteomes" id="UP000523197">
    <property type="component" value="Unassembled WGS sequence"/>
</dbReference>
<protein>
    <submittedName>
        <fullName evidence="5">Tyrosine-type recombinase/integrase</fullName>
    </submittedName>
</protein>
<evidence type="ECO:0000256" key="4">
    <source>
        <dbReference type="ARBA" id="ARBA00023172"/>
    </source>
</evidence>
<sequence>MLTDTKLKNLKPQDKLYKVSDRDGLYVAVLTSGTVSFRYDYRINGRRETLVIGQYGRDGISLAEAREELIAAKKLLKAGQSPAAAKRDGIKKIRGAETFAVHTDSYMKHVILADSTRAMKQAVIDRDILPVLGNKMMAEITTSMVRDLCDRIVERGGRATAVQAREIISSVYRHANDRGHGLFNPAADIKPSSIAIFKPRERTLTPEEIGLFFRTLDAIGAMGTMKMALKLVLITMVRKGEFTNATWDEIDFKKWTWTIPSDRMKGSRAHVIYLPKQAQDILVGLQMCAGGSEYLVPGRYNFRKPLSNAALNSLIDRTVKIINEDGEHIQGFTVHDMRRTASTLLHEAGYPSDWIEKALAHEQKGVRAVYNKAEYARQRAYMLQQWADMIDSWINGEHTDLIPFSPSKFEKWMAGE</sequence>
<dbReference type="Gene3D" id="1.10.150.130">
    <property type="match status" value="1"/>
</dbReference>
<dbReference type="GO" id="GO:0006310">
    <property type="term" value="P:DNA recombination"/>
    <property type="evidence" value="ECO:0007669"/>
    <property type="project" value="UniProtKB-KW"/>
</dbReference>
<dbReference type="PANTHER" id="PTHR30629:SF2">
    <property type="entry name" value="PROPHAGE INTEGRASE INTS-RELATED"/>
    <property type="match status" value="1"/>
</dbReference>
<dbReference type="GO" id="GO:0015074">
    <property type="term" value="P:DNA integration"/>
    <property type="evidence" value="ECO:0007669"/>
    <property type="project" value="UniProtKB-KW"/>
</dbReference>
<evidence type="ECO:0000256" key="2">
    <source>
        <dbReference type="ARBA" id="ARBA00022908"/>
    </source>
</evidence>
<dbReference type="InterPro" id="IPR025166">
    <property type="entry name" value="Integrase_DNA_bind_dom"/>
</dbReference>
<evidence type="ECO:0000256" key="1">
    <source>
        <dbReference type="ARBA" id="ARBA00008857"/>
    </source>
</evidence>
<dbReference type="InterPro" id="IPR011010">
    <property type="entry name" value="DNA_brk_join_enz"/>
</dbReference>
<name>A0A2G4AKZ5_ECOLX</name>
<keyword evidence="2" id="KW-0229">DNA integration</keyword>
<evidence type="ECO:0000256" key="3">
    <source>
        <dbReference type="ARBA" id="ARBA00023125"/>
    </source>
</evidence>
<reference evidence="5 6" key="1">
    <citation type="submission" date="2020-05" db="EMBL/GenBank/DDBJ databases">
        <title>Epidemiological investigations into extended-spectrum beta-lactam resistant Escherichia coli ST457 carried by Australian Silver gulls identified clonal lineages that cause ExPEC disease.</title>
        <authorList>
            <person name="Nesporova K."/>
            <person name="Wyrsch E.R."/>
            <person name="Valcek A."/>
            <person name="Bitar I."/>
            <person name="Chaw K."/>
            <person name="Harris P."/>
            <person name="Hrabak J."/>
            <person name="Djordjevic S.P."/>
            <person name="Dolejska M."/>
        </authorList>
    </citation>
    <scope>NUCLEOTIDE SEQUENCE [LARGE SCALE GENOMIC DNA]</scope>
    <source>
        <strain evidence="5 6">CE1966</strain>
    </source>
</reference>
<keyword evidence="4" id="KW-0233">DNA recombination</keyword>
<dbReference type="InterPro" id="IPR053876">
    <property type="entry name" value="Phage_int_M"/>
</dbReference>
<organism evidence="5 6">
    <name type="scientific">Escherichia coli</name>
    <dbReference type="NCBI Taxonomy" id="562"/>
    <lineage>
        <taxon>Bacteria</taxon>
        <taxon>Pseudomonadati</taxon>
        <taxon>Pseudomonadota</taxon>
        <taxon>Gammaproteobacteria</taxon>
        <taxon>Enterobacterales</taxon>
        <taxon>Enterobacteriaceae</taxon>
        <taxon>Escherichia</taxon>
    </lineage>
</organism>
<dbReference type="Pfam" id="PF22022">
    <property type="entry name" value="Phage_int_M"/>
    <property type="match status" value="1"/>
</dbReference>
<dbReference type="EMBL" id="JABFNF010000005">
    <property type="protein sequence ID" value="MBA1886130.1"/>
    <property type="molecule type" value="Genomic_DNA"/>
</dbReference>
<dbReference type="AlphaFoldDB" id="A0A2G4AKZ5"/>
<dbReference type="Pfam" id="PF13356">
    <property type="entry name" value="Arm-DNA-bind_3"/>
    <property type="match status" value="1"/>
</dbReference>
<accession>A0A2G4AKZ5</accession>
<dbReference type="Pfam" id="PF00589">
    <property type="entry name" value="Phage_integrase"/>
    <property type="match status" value="1"/>
</dbReference>
<dbReference type="InterPro" id="IPR013762">
    <property type="entry name" value="Integrase-like_cat_sf"/>
</dbReference>
<comment type="caution">
    <text evidence="5">The sequence shown here is derived from an EMBL/GenBank/DDBJ whole genome shotgun (WGS) entry which is preliminary data.</text>
</comment>
<dbReference type="InterPro" id="IPR010998">
    <property type="entry name" value="Integrase_recombinase_N"/>
</dbReference>
<dbReference type="InterPro" id="IPR002104">
    <property type="entry name" value="Integrase_catalytic"/>
</dbReference>
<dbReference type="SUPFAM" id="SSF56349">
    <property type="entry name" value="DNA breaking-rejoining enzymes"/>
    <property type="match status" value="1"/>
</dbReference>
<keyword evidence="3" id="KW-0238">DNA-binding</keyword>
<dbReference type="Gene3D" id="1.10.443.10">
    <property type="entry name" value="Intergrase catalytic core"/>
    <property type="match status" value="1"/>
</dbReference>
<evidence type="ECO:0000313" key="5">
    <source>
        <dbReference type="EMBL" id="MBA1886130.1"/>
    </source>
</evidence>
<gene>
    <name evidence="5" type="ORF">HLX92_08105</name>
</gene>
<dbReference type="RefSeq" id="WP_000954559.1">
    <property type="nucleotide sequence ID" value="NZ_BFPH01000010.1"/>
</dbReference>
<dbReference type="PANTHER" id="PTHR30629">
    <property type="entry name" value="PROPHAGE INTEGRASE"/>
    <property type="match status" value="1"/>
</dbReference>
<dbReference type="InterPro" id="IPR050808">
    <property type="entry name" value="Phage_Integrase"/>
</dbReference>
<proteinExistence type="inferred from homology"/>
<comment type="similarity">
    <text evidence="1">Belongs to the 'phage' integrase family.</text>
</comment>
<evidence type="ECO:0000313" key="6">
    <source>
        <dbReference type="Proteomes" id="UP000523197"/>
    </source>
</evidence>